<dbReference type="PANTHER" id="PTHR33993">
    <property type="entry name" value="GLYOXALASE-RELATED"/>
    <property type="match status" value="1"/>
</dbReference>
<dbReference type="InterPro" id="IPR037523">
    <property type="entry name" value="VOC_core"/>
</dbReference>
<evidence type="ECO:0000313" key="3">
    <source>
        <dbReference type="Proteomes" id="UP000624701"/>
    </source>
</evidence>
<dbReference type="Gene3D" id="3.10.180.10">
    <property type="entry name" value="2,3-Dihydroxybiphenyl 1,2-Dioxygenase, domain 1"/>
    <property type="match status" value="2"/>
</dbReference>
<dbReference type="InterPro" id="IPR029068">
    <property type="entry name" value="Glyas_Bleomycin-R_OHBP_Dase"/>
</dbReference>
<dbReference type="PROSITE" id="PS51819">
    <property type="entry name" value="VOC"/>
    <property type="match status" value="1"/>
</dbReference>
<comment type="caution">
    <text evidence="2">The sequence shown here is derived from an EMBL/GenBank/DDBJ whole genome shotgun (WGS) entry which is preliminary data.</text>
</comment>
<proteinExistence type="predicted"/>
<accession>A0ABQ2BZU9</accession>
<sequence>MKINDIIFADLSTYAPKVSIAFYERIFGWKYYKTEDYYTAFIGNKEVSGLYETPEKFKQMRMPHFWMTYIKVACLNTTINKAIHLGGIIEMTYEIDDIGKVALIRDPQGAGFTIYEGDKLKNTRTKNTENTLIWNELHVSDVTKIIPFYEGIFKWDIVQRDDVSYDILNSKGNYIADIVKIQNQFKGNFEYWVCTFGVKNISTAKKLILENDGHLINDESSRILFTDNSNEAFFFIKQIKN</sequence>
<evidence type="ECO:0000259" key="1">
    <source>
        <dbReference type="PROSITE" id="PS51819"/>
    </source>
</evidence>
<dbReference type="EMBL" id="BMDQ01000003">
    <property type="protein sequence ID" value="GGI57749.1"/>
    <property type="molecule type" value="Genomic_DNA"/>
</dbReference>
<dbReference type="Pfam" id="PF00903">
    <property type="entry name" value="Glyoxalase"/>
    <property type="match status" value="1"/>
</dbReference>
<keyword evidence="3" id="KW-1185">Reference proteome</keyword>
<evidence type="ECO:0000313" key="2">
    <source>
        <dbReference type="EMBL" id="GGI57749.1"/>
    </source>
</evidence>
<dbReference type="InterPro" id="IPR004360">
    <property type="entry name" value="Glyas_Fos-R_dOase_dom"/>
</dbReference>
<dbReference type="SUPFAM" id="SSF54593">
    <property type="entry name" value="Glyoxalase/Bleomycin resistance protein/Dihydroxybiphenyl dioxygenase"/>
    <property type="match status" value="1"/>
</dbReference>
<dbReference type="Proteomes" id="UP000624701">
    <property type="component" value="Unassembled WGS sequence"/>
</dbReference>
<name>A0ABQ2BZU9_9FLAO</name>
<gene>
    <name evidence="2" type="ORF">GCM10011444_20580</name>
</gene>
<dbReference type="PANTHER" id="PTHR33993:SF14">
    <property type="entry name" value="GB|AAF24581.1"/>
    <property type="match status" value="1"/>
</dbReference>
<dbReference type="RefSeq" id="WP_188374676.1">
    <property type="nucleotide sequence ID" value="NZ_BMDQ01000003.1"/>
</dbReference>
<protein>
    <recommendedName>
        <fullName evidence="1">VOC domain-containing protein</fullName>
    </recommendedName>
</protein>
<reference evidence="3" key="1">
    <citation type="journal article" date="2019" name="Int. J. Syst. Evol. Microbiol.">
        <title>The Global Catalogue of Microorganisms (GCM) 10K type strain sequencing project: providing services to taxonomists for standard genome sequencing and annotation.</title>
        <authorList>
            <consortium name="The Broad Institute Genomics Platform"/>
            <consortium name="The Broad Institute Genome Sequencing Center for Infectious Disease"/>
            <person name="Wu L."/>
            <person name="Ma J."/>
        </authorList>
    </citation>
    <scope>NUCLEOTIDE SEQUENCE [LARGE SCALE GENOMIC DNA]</scope>
    <source>
        <strain evidence="3">CCM 8681</strain>
    </source>
</reference>
<dbReference type="InterPro" id="IPR052164">
    <property type="entry name" value="Anthracycline_SecMetBiosynth"/>
</dbReference>
<organism evidence="2 3">
    <name type="scientific">Winogradskyella haliclonae</name>
    <dbReference type="NCBI Taxonomy" id="2048558"/>
    <lineage>
        <taxon>Bacteria</taxon>
        <taxon>Pseudomonadati</taxon>
        <taxon>Bacteroidota</taxon>
        <taxon>Flavobacteriia</taxon>
        <taxon>Flavobacteriales</taxon>
        <taxon>Flavobacteriaceae</taxon>
        <taxon>Winogradskyella</taxon>
    </lineage>
</organism>
<feature type="domain" description="VOC" evidence="1">
    <location>
        <begin position="2"/>
        <end position="117"/>
    </location>
</feature>